<dbReference type="GO" id="GO:0016705">
    <property type="term" value="F:oxidoreductase activity, acting on paired donors, with incorporation or reduction of molecular oxygen"/>
    <property type="evidence" value="ECO:0007669"/>
    <property type="project" value="InterPro"/>
</dbReference>
<dbReference type="KEGG" id="phr:C6569_17635"/>
<reference evidence="3 4" key="1">
    <citation type="submission" date="2018-03" db="EMBL/GenBank/DDBJ databases">
        <title>Genome sequencing of Phreatobacter sp.</title>
        <authorList>
            <person name="Kim S.-J."/>
            <person name="Heo J."/>
            <person name="Kwon S.-W."/>
        </authorList>
    </citation>
    <scope>NUCLEOTIDE SEQUENCE [LARGE SCALE GENOMIC DNA]</scope>
    <source>
        <strain evidence="3 4">S-12</strain>
    </source>
</reference>
<dbReference type="GO" id="GO:0020037">
    <property type="term" value="F:heme binding"/>
    <property type="evidence" value="ECO:0007669"/>
    <property type="project" value="InterPro"/>
</dbReference>
<dbReference type="PANTHER" id="PTHR46696">
    <property type="entry name" value="P450, PUTATIVE (EUROFUNG)-RELATED"/>
    <property type="match status" value="1"/>
</dbReference>
<dbReference type="Proteomes" id="UP000237889">
    <property type="component" value="Chromosome"/>
</dbReference>
<comment type="cofactor">
    <cofactor evidence="1">
        <name>heme</name>
        <dbReference type="ChEBI" id="CHEBI:30413"/>
    </cofactor>
</comment>
<dbReference type="Gene3D" id="1.10.630.10">
    <property type="entry name" value="Cytochrome P450"/>
    <property type="match status" value="1"/>
</dbReference>
<evidence type="ECO:0000313" key="4">
    <source>
        <dbReference type="Proteomes" id="UP000237889"/>
    </source>
</evidence>
<dbReference type="InterPro" id="IPR001128">
    <property type="entry name" value="Cyt_P450"/>
</dbReference>
<evidence type="ECO:0000256" key="1">
    <source>
        <dbReference type="ARBA" id="ARBA00001971"/>
    </source>
</evidence>
<dbReference type="OrthoDB" id="9801155at2"/>
<accession>A0A2S0NEY5</accession>
<dbReference type="GO" id="GO:0005506">
    <property type="term" value="F:iron ion binding"/>
    <property type="evidence" value="ECO:0007669"/>
    <property type="project" value="InterPro"/>
</dbReference>
<evidence type="ECO:0000256" key="2">
    <source>
        <dbReference type="ARBA" id="ARBA00010617"/>
    </source>
</evidence>
<dbReference type="PANTHER" id="PTHR46696:SF1">
    <property type="entry name" value="CYTOCHROME P450 YJIB-RELATED"/>
    <property type="match status" value="1"/>
</dbReference>
<dbReference type="InterPro" id="IPR036396">
    <property type="entry name" value="Cyt_P450_sf"/>
</dbReference>
<dbReference type="InterPro" id="IPR002397">
    <property type="entry name" value="Cyt_P450_B"/>
</dbReference>
<dbReference type="EMBL" id="CP027668">
    <property type="protein sequence ID" value="AVO46739.1"/>
    <property type="molecule type" value="Genomic_DNA"/>
</dbReference>
<dbReference type="RefSeq" id="WP_106750109.1">
    <property type="nucleotide sequence ID" value="NZ_CP027668.1"/>
</dbReference>
<name>A0A2S0NEY5_9HYPH</name>
<keyword evidence="4" id="KW-1185">Reference proteome</keyword>
<protein>
    <submittedName>
        <fullName evidence="3">Cytochrome P450</fullName>
    </submittedName>
</protein>
<dbReference type="AlphaFoldDB" id="A0A2S0NEY5"/>
<evidence type="ECO:0000313" key="3">
    <source>
        <dbReference type="EMBL" id="AVO46739.1"/>
    </source>
</evidence>
<dbReference type="PRINTS" id="PR00359">
    <property type="entry name" value="BP450"/>
</dbReference>
<dbReference type="GO" id="GO:0004497">
    <property type="term" value="F:monooxygenase activity"/>
    <property type="evidence" value="ECO:0007669"/>
    <property type="project" value="InterPro"/>
</dbReference>
<organism evidence="3 4">
    <name type="scientific">Phreatobacter cathodiphilus</name>
    <dbReference type="NCBI Taxonomy" id="1868589"/>
    <lineage>
        <taxon>Bacteria</taxon>
        <taxon>Pseudomonadati</taxon>
        <taxon>Pseudomonadota</taxon>
        <taxon>Alphaproteobacteria</taxon>
        <taxon>Hyphomicrobiales</taxon>
        <taxon>Phreatobacteraceae</taxon>
        <taxon>Phreatobacter</taxon>
    </lineage>
</organism>
<dbReference type="PRINTS" id="PR00385">
    <property type="entry name" value="P450"/>
</dbReference>
<sequence>MPDAALHPSPGLAAPVVDVDPYADEVLDNPGAMHAAVRAAGPVVFLSRYGVHAMGRHRDIMPVLKDWETFSSTGGSGLADIRKPGAWRAPSPIVEVDPPQHTHVRTVLQRILSPAVIRQWREDFETAAERLVAELVEKRAFCGVHDLAETYVSTTFPEALGLANSPERRDNLFLLGALNFDGQGPKNARFEETQRKADAIWDWYMDSMKREAMVPGGFGEKIFQAADRGEIDHETAPLLVRSFLRGGLDTTSSMISAALWYLAMDPSQWALLREDPSRIRPALDEAMRLETPIQNVCRQTMREVVIDGVTVPNDSKILVMLGAANRDPDQWENPDSFDVTRQTMGHLALGTGVHMCIGQMIARLEGEAVLKAMVAQVKSLELAGAPSRTLNNNLRSLKTLPLAVTAA</sequence>
<gene>
    <name evidence="3" type="ORF">C6569_17635</name>
</gene>
<dbReference type="SUPFAM" id="SSF48264">
    <property type="entry name" value="Cytochrome P450"/>
    <property type="match status" value="1"/>
</dbReference>
<dbReference type="Pfam" id="PF00067">
    <property type="entry name" value="p450"/>
    <property type="match status" value="1"/>
</dbReference>
<comment type="similarity">
    <text evidence="2">Belongs to the cytochrome P450 family.</text>
</comment>
<proteinExistence type="inferred from homology"/>